<reference evidence="2" key="1">
    <citation type="journal article" date="2019" name="Int. J. Syst. Evol. Microbiol.">
        <title>The Global Catalogue of Microorganisms (GCM) 10K type strain sequencing project: providing services to taxonomists for standard genome sequencing and annotation.</title>
        <authorList>
            <consortium name="The Broad Institute Genomics Platform"/>
            <consortium name="The Broad Institute Genome Sequencing Center for Infectious Disease"/>
            <person name="Wu L."/>
            <person name="Ma J."/>
        </authorList>
    </citation>
    <scope>NUCLEOTIDE SEQUENCE [LARGE SCALE GENOMIC DNA]</scope>
    <source>
        <strain evidence="2">KCTC 33842</strain>
    </source>
</reference>
<organism evidence="1 2">
    <name type="scientific">Deinococcus taklimakanensis</name>
    <dbReference type="NCBI Taxonomy" id="536443"/>
    <lineage>
        <taxon>Bacteria</taxon>
        <taxon>Thermotogati</taxon>
        <taxon>Deinococcota</taxon>
        <taxon>Deinococci</taxon>
        <taxon>Deinococcales</taxon>
        <taxon>Deinococcaceae</taxon>
        <taxon>Deinococcus</taxon>
    </lineage>
</organism>
<dbReference type="Proteomes" id="UP001597475">
    <property type="component" value="Unassembled WGS sequence"/>
</dbReference>
<proteinExistence type="predicted"/>
<evidence type="ECO:0000313" key="2">
    <source>
        <dbReference type="Proteomes" id="UP001597475"/>
    </source>
</evidence>
<accession>A0ABW5P5B2</accession>
<keyword evidence="2" id="KW-1185">Reference proteome</keyword>
<dbReference type="Gene3D" id="1.10.10.60">
    <property type="entry name" value="Homeodomain-like"/>
    <property type="match status" value="1"/>
</dbReference>
<dbReference type="RefSeq" id="WP_386845074.1">
    <property type="nucleotide sequence ID" value="NZ_JBHUMK010000037.1"/>
</dbReference>
<comment type="caution">
    <text evidence="1">The sequence shown here is derived from an EMBL/GenBank/DDBJ whole genome shotgun (WGS) entry which is preliminary data.</text>
</comment>
<dbReference type="EMBL" id="JBHUMK010000037">
    <property type="protein sequence ID" value="MFD2609583.1"/>
    <property type="molecule type" value="Genomic_DNA"/>
</dbReference>
<gene>
    <name evidence="1" type="ORF">ACFSR9_09045</name>
</gene>
<protein>
    <submittedName>
        <fullName evidence="1">Uncharacterized protein</fullName>
    </submittedName>
</protein>
<evidence type="ECO:0000313" key="1">
    <source>
        <dbReference type="EMBL" id="MFD2609583.1"/>
    </source>
</evidence>
<name>A0ABW5P5B2_9DEIO</name>
<sequence>MGREQSMEVRFSQAELEQLKRAASAVSLDLTAFLRHAVLAVASEIRDQPYTNQELGSIHREASSRGHIWELSELQERGLPLYWNEGWVRARLAEGKSIKQLAILCGAPVTTVGNHLQNVYGLRTFRTLTEKDIITIRERYAAGDSRRQIAQDLGVSSVTVGKYLKGLPTEFERALPRTEQTRGSEVPRTPKEKGLQDWSRRLFLERVEQIGTWPTSTEVIAARAFAGDRSTAKDWTSRMVKQGRLVRLARGWFDIIR</sequence>